<dbReference type="Gene3D" id="3.30.450.20">
    <property type="entry name" value="PAS domain"/>
    <property type="match status" value="1"/>
</dbReference>
<organism evidence="11 12">
    <name type="scientific">Sulfuricurvum kujiense</name>
    <dbReference type="NCBI Taxonomy" id="148813"/>
    <lineage>
        <taxon>Bacteria</taxon>
        <taxon>Pseudomonadati</taxon>
        <taxon>Campylobacterota</taxon>
        <taxon>Epsilonproteobacteria</taxon>
        <taxon>Campylobacterales</taxon>
        <taxon>Sulfurimonadaceae</taxon>
        <taxon>Sulfuricurvum</taxon>
    </lineage>
</organism>
<dbReference type="InterPro" id="IPR013656">
    <property type="entry name" value="PAS_4"/>
</dbReference>
<dbReference type="InterPro" id="IPR005467">
    <property type="entry name" value="His_kinase_dom"/>
</dbReference>
<evidence type="ECO:0000256" key="3">
    <source>
        <dbReference type="ARBA" id="ARBA00022553"/>
    </source>
</evidence>
<keyword evidence="8" id="KW-0902">Two-component regulatory system</keyword>
<name>A0A2D3WM89_9BACT</name>
<comment type="caution">
    <text evidence="11">The sequence shown here is derived from an EMBL/GenBank/DDBJ whole genome shotgun (WGS) entry which is preliminary data.</text>
</comment>
<keyword evidence="6" id="KW-0418">Kinase</keyword>
<evidence type="ECO:0000259" key="10">
    <source>
        <dbReference type="PROSITE" id="PS50113"/>
    </source>
</evidence>
<feature type="domain" description="PAC" evidence="10">
    <location>
        <begin position="82"/>
        <end position="134"/>
    </location>
</feature>
<dbReference type="AlphaFoldDB" id="A0A2D3WM89"/>
<keyword evidence="4" id="KW-0808">Transferase</keyword>
<dbReference type="Pfam" id="PF02518">
    <property type="entry name" value="HATPase_c"/>
    <property type="match status" value="1"/>
</dbReference>
<dbReference type="InterPro" id="IPR004358">
    <property type="entry name" value="Sig_transdc_His_kin-like_C"/>
</dbReference>
<dbReference type="Gene3D" id="1.10.287.130">
    <property type="match status" value="1"/>
</dbReference>
<keyword evidence="7" id="KW-0067">ATP-binding</keyword>
<accession>A0A2D3WM89</accession>
<gene>
    <name evidence="11" type="ORF">CFH83_03975</name>
</gene>
<feature type="domain" description="Histidine kinase" evidence="9">
    <location>
        <begin position="154"/>
        <end position="366"/>
    </location>
</feature>
<reference evidence="11 12" key="1">
    <citation type="journal article" date="2017" name="Front. Microbiol.">
        <title>Comparative Genomic Analysis of the Class Epsilonproteobacteria and Proposed Reclassification to Epsilonbacteraeota (phyl. nov.).</title>
        <authorList>
            <person name="Waite D.W."/>
            <person name="Vanwonterghem I."/>
            <person name="Rinke C."/>
            <person name="Parks D.H."/>
            <person name="Zhang Y."/>
            <person name="Takai K."/>
            <person name="Sievert S.M."/>
            <person name="Simon J."/>
            <person name="Campbell B.J."/>
            <person name="Hanson T.E."/>
            <person name="Woyke T."/>
            <person name="Klotz M.G."/>
            <person name="Hugenholtz P."/>
        </authorList>
    </citation>
    <scope>NUCLEOTIDE SEQUENCE [LARGE SCALE GENOMIC DNA]</scope>
    <source>
        <strain evidence="11">UBA12443</strain>
    </source>
</reference>
<dbReference type="InterPro" id="IPR003594">
    <property type="entry name" value="HATPase_dom"/>
</dbReference>
<dbReference type="PRINTS" id="PR00344">
    <property type="entry name" value="BCTRLSENSOR"/>
</dbReference>
<dbReference type="PANTHER" id="PTHR43065:SF10">
    <property type="entry name" value="PEROXIDE STRESS-ACTIVATED HISTIDINE KINASE MAK3"/>
    <property type="match status" value="1"/>
</dbReference>
<dbReference type="EMBL" id="DLUI01000060">
    <property type="protein sequence ID" value="DAB38824.1"/>
    <property type="molecule type" value="Genomic_DNA"/>
</dbReference>
<dbReference type="InterPro" id="IPR035965">
    <property type="entry name" value="PAS-like_dom_sf"/>
</dbReference>
<dbReference type="GO" id="GO:0005524">
    <property type="term" value="F:ATP binding"/>
    <property type="evidence" value="ECO:0007669"/>
    <property type="project" value="UniProtKB-KW"/>
</dbReference>
<dbReference type="InterPro" id="IPR036097">
    <property type="entry name" value="HisK_dim/P_sf"/>
</dbReference>
<dbReference type="RefSeq" id="WP_294894499.1">
    <property type="nucleotide sequence ID" value="NZ_DLUI01000060.1"/>
</dbReference>
<dbReference type="Pfam" id="PF08448">
    <property type="entry name" value="PAS_4"/>
    <property type="match status" value="1"/>
</dbReference>
<dbReference type="InterPro" id="IPR000700">
    <property type="entry name" value="PAS-assoc_C"/>
</dbReference>
<dbReference type="SUPFAM" id="SSF47384">
    <property type="entry name" value="Homodimeric domain of signal transducing histidine kinase"/>
    <property type="match status" value="1"/>
</dbReference>
<proteinExistence type="predicted"/>
<evidence type="ECO:0000256" key="1">
    <source>
        <dbReference type="ARBA" id="ARBA00000085"/>
    </source>
</evidence>
<dbReference type="InterPro" id="IPR036890">
    <property type="entry name" value="HATPase_C_sf"/>
</dbReference>
<evidence type="ECO:0000313" key="12">
    <source>
        <dbReference type="Proteomes" id="UP000228859"/>
    </source>
</evidence>
<evidence type="ECO:0000313" key="11">
    <source>
        <dbReference type="EMBL" id="DAB38824.1"/>
    </source>
</evidence>
<evidence type="ECO:0000259" key="9">
    <source>
        <dbReference type="PROSITE" id="PS50109"/>
    </source>
</evidence>
<dbReference type="SMART" id="SM00387">
    <property type="entry name" value="HATPase_c"/>
    <property type="match status" value="1"/>
</dbReference>
<evidence type="ECO:0000256" key="5">
    <source>
        <dbReference type="ARBA" id="ARBA00022741"/>
    </source>
</evidence>
<evidence type="ECO:0000256" key="7">
    <source>
        <dbReference type="ARBA" id="ARBA00022840"/>
    </source>
</evidence>
<protein>
    <recommendedName>
        <fullName evidence="2">histidine kinase</fullName>
        <ecNumber evidence="2">2.7.13.3</ecNumber>
    </recommendedName>
</protein>
<dbReference type="NCBIfam" id="TIGR00229">
    <property type="entry name" value="sensory_box"/>
    <property type="match status" value="1"/>
</dbReference>
<evidence type="ECO:0000256" key="2">
    <source>
        <dbReference type="ARBA" id="ARBA00012438"/>
    </source>
</evidence>
<keyword evidence="3" id="KW-0597">Phosphoprotein</keyword>
<dbReference type="CDD" id="cd00130">
    <property type="entry name" value="PAS"/>
    <property type="match status" value="1"/>
</dbReference>
<dbReference type="Gene3D" id="3.30.565.10">
    <property type="entry name" value="Histidine kinase-like ATPase, C-terminal domain"/>
    <property type="match status" value="1"/>
</dbReference>
<evidence type="ECO:0000256" key="6">
    <source>
        <dbReference type="ARBA" id="ARBA00022777"/>
    </source>
</evidence>
<dbReference type="GO" id="GO:0000155">
    <property type="term" value="F:phosphorelay sensor kinase activity"/>
    <property type="evidence" value="ECO:0007669"/>
    <property type="project" value="InterPro"/>
</dbReference>
<dbReference type="SUPFAM" id="SSF55874">
    <property type="entry name" value="ATPase domain of HSP90 chaperone/DNA topoisomerase II/histidine kinase"/>
    <property type="match status" value="1"/>
</dbReference>
<evidence type="ECO:0000256" key="4">
    <source>
        <dbReference type="ARBA" id="ARBA00022679"/>
    </source>
</evidence>
<dbReference type="SUPFAM" id="SSF55785">
    <property type="entry name" value="PYP-like sensor domain (PAS domain)"/>
    <property type="match status" value="1"/>
</dbReference>
<comment type="catalytic activity">
    <reaction evidence="1">
        <text>ATP + protein L-histidine = ADP + protein N-phospho-L-histidine.</text>
        <dbReference type="EC" id="2.7.13.3"/>
    </reaction>
</comment>
<evidence type="ECO:0000256" key="8">
    <source>
        <dbReference type="ARBA" id="ARBA00023012"/>
    </source>
</evidence>
<dbReference type="PROSITE" id="PS50113">
    <property type="entry name" value="PAC"/>
    <property type="match status" value="1"/>
</dbReference>
<dbReference type="EC" id="2.7.13.3" evidence="2"/>
<dbReference type="PANTHER" id="PTHR43065">
    <property type="entry name" value="SENSOR HISTIDINE KINASE"/>
    <property type="match status" value="1"/>
</dbReference>
<dbReference type="Proteomes" id="UP000228859">
    <property type="component" value="Unassembled WGS sequence"/>
</dbReference>
<dbReference type="PROSITE" id="PS50109">
    <property type="entry name" value="HIS_KIN"/>
    <property type="match status" value="1"/>
</dbReference>
<sequence>MNQFTEYTSKAHLFNLVDQTDNMLSFVDLNYIYRAVNQAYVKAFNRSYGEIVGHHVESIAGTEFFQNIIKPYLDQAFLGGDVSYESWFDFNEGNRAYLLVRYHPVYDDERNIIGVVVSGTDITERKKFEDEKALQDKLFIEQARMAQLGEMVAFVAHQWRRPLHTLSTYLLRIRRRLAEQSCGYIDDELGRSEEILEHLSHSLESLYHFHSDKAGVVKVKISVEEVKRLLEPHLNAANITLEIDISAEMTIDTKVPSSRLLHLFSVFIENAIEALEKADRIDKKITLSGWEDGEKVSVDIYDNGDGMTHEQARKIFEAGVSTKNEAGHGYGLYFARKILTEQLGGSVELIQNEAGACFRLTFPKRIA</sequence>
<dbReference type="InterPro" id="IPR000014">
    <property type="entry name" value="PAS"/>
</dbReference>
<keyword evidence="5" id="KW-0547">Nucleotide-binding</keyword>